<gene>
    <name evidence="7" type="ORF">S01H1_16539</name>
</gene>
<proteinExistence type="predicted"/>
<evidence type="ECO:0000256" key="5">
    <source>
        <dbReference type="ARBA" id="ARBA00023014"/>
    </source>
</evidence>
<keyword evidence="2" id="KW-0949">S-adenosyl-L-methionine</keyword>
<protein>
    <recommendedName>
        <fullName evidence="6">B12-binding domain-containing protein</fullName>
    </recommendedName>
</protein>
<keyword evidence="5" id="KW-0411">Iron-sulfur</keyword>
<comment type="cofactor">
    <cofactor evidence="1">
        <name>[4Fe-4S] cluster</name>
        <dbReference type="ChEBI" id="CHEBI:49883"/>
    </cofactor>
</comment>
<dbReference type="EMBL" id="BARS01008709">
    <property type="protein sequence ID" value="GAF82685.1"/>
    <property type="molecule type" value="Genomic_DNA"/>
</dbReference>
<evidence type="ECO:0000313" key="7">
    <source>
        <dbReference type="EMBL" id="GAF82685.1"/>
    </source>
</evidence>
<comment type="caution">
    <text evidence="7">The sequence shown here is derived from an EMBL/GenBank/DDBJ whole genome shotgun (WGS) entry which is preliminary data.</text>
</comment>
<evidence type="ECO:0000259" key="6">
    <source>
        <dbReference type="PROSITE" id="PS51332"/>
    </source>
</evidence>
<organism evidence="7">
    <name type="scientific">marine sediment metagenome</name>
    <dbReference type="NCBI Taxonomy" id="412755"/>
    <lineage>
        <taxon>unclassified sequences</taxon>
        <taxon>metagenomes</taxon>
        <taxon>ecological metagenomes</taxon>
    </lineage>
</organism>
<sequence>MKVLFVYPNSSGYSRIPMGLAVLVTYLKHNGHTIKIFDTTFYKTKERTDDQIRESLGQVRKADLSSVGVKFEYKTKEGILEELHNVIADFSPDLCAFSVNEELTPVAYEMAEYIKHHFAIPVIFGGIGVTTCPQEVIEKFYVDMICLGEGEEALLELVNKMEQGKDISGIQNIWLKNNGDIIKNEPRPLTDLNKL</sequence>
<dbReference type="Gene3D" id="3.40.50.280">
    <property type="entry name" value="Cobalamin-binding domain"/>
    <property type="match status" value="1"/>
</dbReference>
<dbReference type="GO" id="GO:0046872">
    <property type="term" value="F:metal ion binding"/>
    <property type="evidence" value="ECO:0007669"/>
    <property type="project" value="UniProtKB-KW"/>
</dbReference>
<feature type="domain" description="B12-binding" evidence="6">
    <location>
        <begin position="1"/>
        <end position="168"/>
    </location>
</feature>
<evidence type="ECO:0000256" key="1">
    <source>
        <dbReference type="ARBA" id="ARBA00001966"/>
    </source>
</evidence>
<evidence type="ECO:0000256" key="2">
    <source>
        <dbReference type="ARBA" id="ARBA00022691"/>
    </source>
</evidence>
<accession>X0U2J2</accession>
<dbReference type="AlphaFoldDB" id="X0U2J2"/>
<dbReference type="InterPro" id="IPR006158">
    <property type="entry name" value="Cobalamin-bd"/>
</dbReference>
<keyword evidence="4" id="KW-0408">Iron</keyword>
<dbReference type="GO" id="GO:0031419">
    <property type="term" value="F:cobalamin binding"/>
    <property type="evidence" value="ECO:0007669"/>
    <property type="project" value="InterPro"/>
</dbReference>
<feature type="non-terminal residue" evidence="7">
    <location>
        <position position="195"/>
    </location>
</feature>
<dbReference type="InterPro" id="IPR051198">
    <property type="entry name" value="BchE-like"/>
</dbReference>
<name>X0U2J2_9ZZZZ</name>
<dbReference type="PROSITE" id="PS51332">
    <property type="entry name" value="B12_BINDING"/>
    <property type="match status" value="1"/>
</dbReference>
<dbReference type="Pfam" id="PF02310">
    <property type="entry name" value="B12-binding"/>
    <property type="match status" value="1"/>
</dbReference>
<keyword evidence="3" id="KW-0479">Metal-binding</keyword>
<dbReference type="GO" id="GO:0051536">
    <property type="term" value="F:iron-sulfur cluster binding"/>
    <property type="evidence" value="ECO:0007669"/>
    <property type="project" value="UniProtKB-KW"/>
</dbReference>
<dbReference type="PANTHER" id="PTHR43409">
    <property type="entry name" value="ANAEROBIC MAGNESIUM-PROTOPORPHYRIN IX MONOMETHYL ESTER CYCLASE-RELATED"/>
    <property type="match status" value="1"/>
</dbReference>
<evidence type="ECO:0000256" key="4">
    <source>
        <dbReference type="ARBA" id="ARBA00023004"/>
    </source>
</evidence>
<evidence type="ECO:0000256" key="3">
    <source>
        <dbReference type="ARBA" id="ARBA00022723"/>
    </source>
</evidence>
<reference evidence="7" key="1">
    <citation type="journal article" date="2014" name="Front. Microbiol.">
        <title>High frequency of phylogenetically diverse reductive dehalogenase-homologous genes in deep subseafloor sedimentary metagenomes.</title>
        <authorList>
            <person name="Kawai M."/>
            <person name="Futagami T."/>
            <person name="Toyoda A."/>
            <person name="Takaki Y."/>
            <person name="Nishi S."/>
            <person name="Hori S."/>
            <person name="Arai W."/>
            <person name="Tsubouchi T."/>
            <person name="Morono Y."/>
            <person name="Uchiyama I."/>
            <person name="Ito T."/>
            <person name="Fujiyama A."/>
            <person name="Inagaki F."/>
            <person name="Takami H."/>
        </authorList>
    </citation>
    <scope>NUCLEOTIDE SEQUENCE</scope>
    <source>
        <strain evidence="7">Expedition CK06-06</strain>
    </source>
</reference>